<evidence type="ECO:0000256" key="1">
    <source>
        <dbReference type="SAM" id="MobiDB-lite"/>
    </source>
</evidence>
<dbReference type="GO" id="GO:0006272">
    <property type="term" value="P:leading strand elongation"/>
    <property type="evidence" value="ECO:0007669"/>
    <property type="project" value="TreeGrafter"/>
</dbReference>
<evidence type="ECO:0000259" key="2">
    <source>
        <dbReference type="Pfam" id="PF02747"/>
    </source>
</evidence>
<dbReference type="InterPro" id="IPR022649">
    <property type="entry name" value="Pr_cel_nuc_antig_C"/>
</dbReference>
<dbReference type="PANTHER" id="PTHR11352">
    <property type="entry name" value="PROLIFERATING CELL NUCLEAR ANTIGEN"/>
    <property type="match status" value="1"/>
</dbReference>
<dbReference type="Gene3D" id="3.70.10.10">
    <property type="match status" value="1"/>
</dbReference>
<dbReference type="GO" id="GO:0006275">
    <property type="term" value="P:regulation of DNA replication"/>
    <property type="evidence" value="ECO:0007669"/>
    <property type="project" value="InterPro"/>
</dbReference>
<name>A0A2H4UUA0_9VIRU</name>
<reference evidence="3" key="1">
    <citation type="journal article" date="2017" name="Elife">
        <title>The kinetoplastid-infecting Bodo saltans virus (BsV), a window into the most abundant giant viruses in the sea.</title>
        <authorList>
            <person name="Deeg C.M."/>
            <person name="Chow C.-E.T."/>
            <person name="Suttle C.A."/>
        </authorList>
    </citation>
    <scope>NUCLEOTIDE SEQUENCE</scope>
    <source>
        <strain evidence="3">NG1</strain>
    </source>
</reference>
<dbReference type="EMBL" id="MF782455">
    <property type="protein sequence ID" value="ATZ80513.1"/>
    <property type="molecule type" value="Genomic_DNA"/>
</dbReference>
<keyword evidence="4" id="KW-1185">Reference proteome</keyword>
<feature type="region of interest" description="Disordered" evidence="1">
    <location>
        <begin position="49"/>
        <end position="68"/>
    </location>
</feature>
<dbReference type="Pfam" id="PF02747">
    <property type="entry name" value="PCNA_C"/>
    <property type="match status" value="1"/>
</dbReference>
<gene>
    <name evidence="3" type="ORF">BMW23_0461</name>
</gene>
<dbReference type="InterPro" id="IPR046938">
    <property type="entry name" value="DNA_clamp_sf"/>
</dbReference>
<feature type="compositionally biased region" description="Acidic residues" evidence="1">
    <location>
        <begin position="53"/>
        <end position="65"/>
    </location>
</feature>
<dbReference type="GO" id="GO:0030337">
    <property type="term" value="F:DNA polymerase processivity factor activity"/>
    <property type="evidence" value="ECO:0007669"/>
    <property type="project" value="InterPro"/>
</dbReference>
<dbReference type="SUPFAM" id="SSF55979">
    <property type="entry name" value="DNA clamp"/>
    <property type="match status" value="1"/>
</dbReference>
<evidence type="ECO:0000313" key="4">
    <source>
        <dbReference type="Proteomes" id="UP000240325"/>
    </source>
</evidence>
<dbReference type="InterPro" id="IPR000730">
    <property type="entry name" value="Pr_cel_nuc_antig"/>
</dbReference>
<dbReference type="GO" id="GO:0003677">
    <property type="term" value="F:DNA binding"/>
    <property type="evidence" value="ECO:0007669"/>
    <property type="project" value="InterPro"/>
</dbReference>
<sequence length="331" mass="37611">MPHKLLNVITNHITTFKSLCKLLEDITDDDVNFIFKKCPDFNKVKKKLYSDSDNSDSDNDSDDDDSMKTKKAQGGLVLRVINSNQTLVALIKLNVSDFTNFIMDGNEFSFWISITELNKCLSDTESENHQLCFYVNDNDDKILHLNLNHIENSNRKESYSLMFMENDVDIPNIPKIEFAYSVTIATTLFKKICAKAKKFSNEISICCESDKIIFEYLSPAGKPCIISYGSEDGVTIVNHNDKENKPTSSSFIIDHMLCLKNSSSFSDAMTLFLGNDTPLFIDYLILDKDKDGTDFGRMMVCIAQKASNNISSNYHENTKDLYKDKKAIMKN</sequence>
<feature type="domain" description="Proliferating cell nuclear antigen PCNA C-terminal" evidence="2">
    <location>
        <begin position="173"/>
        <end position="287"/>
    </location>
</feature>
<dbReference type="Proteomes" id="UP000240325">
    <property type="component" value="Segment"/>
</dbReference>
<evidence type="ECO:0000313" key="3">
    <source>
        <dbReference type="EMBL" id="ATZ80513.1"/>
    </source>
</evidence>
<accession>A0A2H4UUA0</accession>
<organism evidence="3">
    <name type="scientific">Bodo saltans virus</name>
    <dbReference type="NCBI Taxonomy" id="2024608"/>
    <lineage>
        <taxon>Viruses</taxon>
        <taxon>Varidnaviria</taxon>
        <taxon>Bamfordvirae</taxon>
        <taxon>Nucleocytoviricota</taxon>
        <taxon>Megaviricetes</taxon>
        <taxon>Imitervirales</taxon>
        <taxon>Mimiviridae</taxon>
        <taxon>Klosneuvirinae</taxon>
        <taxon>Theiavirus</taxon>
        <taxon>Theiavirus salishense</taxon>
    </lineage>
</organism>
<dbReference type="PANTHER" id="PTHR11352:SF0">
    <property type="entry name" value="PROLIFERATING CELL NUCLEAR ANTIGEN"/>
    <property type="match status" value="1"/>
</dbReference>
<proteinExistence type="predicted"/>
<protein>
    <submittedName>
        <fullName evidence="3">Proliferating cell nuclear antigen</fullName>
    </submittedName>
</protein>